<evidence type="ECO:0000256" key="2">
    <source>
        <dbReference type="SAM" id="Phobius"/>
    </source>
</evidence>
<comment type="caution">
    <text evidence="3">The sequence shown here is derived from an EMBL/GenBank/DDBJ whole genome shotgun (WGS) entry which is preliminary data.</text>
</comment>
<keyword evidence="2" id="KW-0812">Transmembrane</keyword>
<keyword evidence="2" id="KW-1133">Transmembrane helix</keyword>
<dbReference type="Pfam" id="PF04203">
    <property type="entry name" value="Sortase"/>
    <property type="match status" value="1"/>
</dbReference>
<gene>
    <name evidence="3" type="ORF">GKZ75_12575</name>
</gene>
<organism evidence="3 4">
    <name type="scientific">Kocuria marina subsp. indica</name>
    <dbReference type="NCBI Taxonomy" id="1049583"/>
    <lineage>
        <taxon>Bacteria</taxon>
        <taxon>Bacillati</taxon>
        <taxon>Actinomycetota</taxon>
        <taxon>Actinomycetes</taxon>
        <taxon>Micrococcales</taxon>
        <taxon>Micrococcaceae</taxon>
        <taxon>Kocuria</taxon>
    </lineage>
</organism>
<dbReference type="GO" id="GO:0016787">
    <property type="term" value="F:hydrolase activity"/>
    <property type="evidence" value="ECO:0007669"/>
    <property type="project" value="UniProtKB-KW"/>
</dbReference>
<protein>
    <submittedName>
        <fullName evidence="3">Sortase</fullName>
    </submittedName>
</protein>
<keyword evidence="2" id="KW-0472">Membrane</keyword>
<dbReference type="InterPro" id="IPR023365">
    <property type="entry name" value="Sortase_dom-sf"/>
</dbReference>
<dbReference type="CDD" id="cd05829">
    <property type="entry name" value="Sortase_F"/>
    <property type="match status" value="1"/>
</dbReference>
<evidence type="ECO:0000313" key="3">
    <source>
        <dbReference type="EMBL" id="NDO79030.1"/>
    </source>
</evidence>
<accession>A0A6N9R3C2</accession>
<dbReference type="Proteomes" id="UP000471026">
    <property type="component" value="Unassembled WGS sequence"/>
</dbReference>
<name>A0A6N9R3C2_9MICC</name>
<dbReference type="InterPro" id="IPR042001">
    <property type="entry name" value="Sortase_F"/>
</dbReference>
<sequence length="239" mass="25042">MSRGAHRGSSPLRFGRAGHRMFLVLPLAGLFLYLFCVGEGVVQEPIDGRAAVLGVAETPGSESGASTQPRVVVPHSDEVPVVTATPGAVVEVPPVSLNYPSLGIDMPVVPTGVTEDGQMEIPGDAATAGWYRYGKAPADAVGHTVIAAHNGSPATPVGPLNAIGDSRAGDEIRVADRAGHEYTYRVISVEHVNKNVLNLEPYFSRDAAPRLVLVTCGGEWVPEANTYSDNVIVIAEPST</sequence>
<dbReference type="AlphaFoldDB" id="A0A6N9R3C2"/>
<dbReference type="SUPFAM" id="SSF63817">
    <property type="entry name" value="Sortase"/>
    <property type="match status" value="1"/>
</dbReference>
<evidence type="ECO:0000313" key="4">
    <source>
        <dbReference type="Proteomes" id="UP000471026"/>
    </source>
</evidence>
<dbReference type="InterPro" id="IPR005754">
    <property type="entry name" value="Sortase"/>
</dbReference>
<feature type="transmembrane region" description="Helical" evidence="2">
    <location>
        <begin position="21"/>
        <end position="42"/>
    </location>
</feature>
<dbReference type="Gene3D" id="2.40.260.10">
    <property type="entry name" value="Sortase"/>
    <property type="match status" value="1"/>
</dbReference>
<evidence type="ECO:0000256" key="1">
    <source>
        <dbReference type="ARBA" id="ARBA00022801"/>
    </source>
</evidence>
<reference evidence="3 4" key="1">
    <citation type="submission" date="2019-11" db="EMBL/GenBank/DDBJ databases">
        <title>Draft genome sequence of Kocuria indica DP-K7, a methyl red degrading Actinobacterium.</title>
        <authorList>
            <person name="Kumaran S."/>
            <person name="Tischler D."/>
            <person name="Ngo A.C.R."/>
            <person name="Schultes F."/>
        </authorList>
    </citation>
    <scope>NUCLEOTIDE SEQUENCE [LARGE SCALE GENOMIC DNA]</scope>
    <source>
        <strain evidence="3 4">DP-K7</strain>
    </source>
</reference>
<dbReference type="EMBL" id="WMHZ01000024">
    <property type="protein sequence ID" value="NDO79030.1"/>
    <property type="molecule type" value="Genomic_DNA"/>
</dbReference>
<proteinExistence type="predicted"/>
<keyword evidence="1" id="KW-0378">Hydrolase</keyword>